<sequence>MQLTLIVRHQYSEIYTYLKFIYRISDEEIIGIIVVGNEFAKTAIEDAKEEYGFDDFDINVNEVIKDIAHWYVVEQNSHIIQKVRRVIDSINQN</sequence>
<dbReference type="AlphaFoldDB" id="A0A1J4KGP6"/>
<keyword evidence="2" id="KW-1185">Reference proteome</keyword>
<gene>
    <name evidence="1" type="ORF">TRFO_20757</name>
</gene>
<accession>A0A1J4KGP6</accession>
<dbReference type="EMBL" id="MLAK01000621">
    <property type="protein sequence ID" value="OHT10112.1"/>
    <property type="molecule type" value="Genomic_DNA"/>
</dbReference>
<proteinExistence type="predicted"/>
<dbReference type="GeneID" id="94836275"/>
<dbReference type="RefSeq" id="XP_068363248.1">
    <property type="nucleotide sequence ID" value="XM_068501571.1"/>
</dbReference>
<evidence type="ECO:0000313" key="2">
    <source>
        <dbReference type="Proteomes" id="UP000179807"/>
    </source>
</evidence>
<evidence type="ECO:0000313" key="1">
    <source>
        <dbReference type="EMBL" id="OHT10112.1"/>
    </source>
</evidence>
<dbReference type="Proteomes" id="UP000179807">
    <property type="component" value="Unassembled WGS sequence"/>
</dbReference>
<name>A0A1J4KGP6_9EUKA</name>
<organism evidence="1 2">
    <name type="scientific">Tritrichomonas foetus</name>
    <dbReference type="NCBI Taxonomy" id="1144522"/>
    <lineage>
        <taxon>Eukaryota</taxon>
        <taxon>Metamonada</taxon>
        <taxon>Parabasalia</taxon>
        <taxon>Tritrichomonadida</taxon>
        <taxon>Tritrichomonadidae</taxon>
        <taxon>Tritrichomonas</taxon>
    </lineage>
</organism>
<reference evidence="1" key="1">
    <citation type="submission" date="2016-10" db="EMBL/GenBank/DDBJ databases">
        <authorList>
            <person name="Benchimol M."/>
            <person name="Almeida L.G."/>
            <person name="Vasconcelos A.T."/>
            <person name="Perreira-Neves A."/>
            <person name="Rosa I.A."/>
            <person name="Tasca T."/>
            <person name="Bogo M.R."/>
            <person name="de Souza W."/>
        </authorList>
    </citation>
    <scope>NUCLEOTIDE SEQUENCE [LARGE SCALE GENOMIC DNA]</scope>
    <source>
        <strain evidence="1">K</strain>
    </source>
</reference>
<protein>
    <submittedName>
        <fullName evidence="1">Uncharacterized protein</fullName>
    </submittedName>
</protein>
<dbReference type="VEuPathDB" id="TrichDB:TRFO_20757"/>
<comment type="caution">
    <text evidence="1">The sequence shown here is derived from an EMBL/GenBank/DDBJ whole genome shotgun (WGS) entry which is preliminary data.</text>
</comment>